<organism evidence="1 2">
    <name type="scientific">Mycobacteroides saopaulense</name>
    <dbReference type="NCBI Taxonomy" id="1578165"/>
    <lineage>
        <taxon>Bacteria</taxon>
        <taxon>Bacillati</taxon>
        <taxon>Actinomycetota</taxon>
        <taxon>Actinomycetes</taxon>
        <taxon>Mycobacteriales</taxon>
        <taxon>Mycobacteriaceae</taxon>
        <taxon>Mycobacteroides</taxon>
    </lineage>
</organism>
<sequence>MTGPFKYVMGTVTQLDPASISDLASTYARVVHKPWTDYSMAEWVWAQLRAGFQRGPVSRVPVVDHPDCANGTVSRRRWFTWQQANAVTIFEIQLLRDIVAVLAHDGIEPVNSWITQHTRASAIGGHRAFLDASGTANGVYLTSYITLARGTLDLDYLHHHAVPTLAAKYPFTPSQARRSFNLHTGPYGFGLGVRAPEPRVSNIEQNLDRLVITSPTYYCRYYSYHGQWPGTAVGSRWPLAPADERTPILYPKTNHHNGFTRNAVQNAAPAAIAKITDWATFLGIDIGELSTPNWQNTPNGDRYLITAPVTFNNDLDTMWQLAQPYTQLDIARPTATTHRLKRPLIRIHTHSPVFGEITDHSGTHQLAIRSHDVPLAQPSKTSLAWRKLKRNWHNPPPPIT</sequence>
<reference evidence="1 2" key="1">
    <citation type="submission" date="2016-12" db="EMBL/GenBank/DDBJ databases">
        <title>The new phylogeny of genus Mycobacterium.</title>
        <authorList>
            <person name="Tortoli E."/>
            <person name="Trovato A."/>
            <person name="Cirillo D.M."/>
        </authorList>
    </citation>
    <scope>NUCLEOTIDE SEQUENCE [LARGE SCALE GENOMIC DNA]</scope>
    <source>
        <strain evidence="1 2">CCUG 66554</strain>
    </source>
</reference>
<proteinExistence type="predicted"/>
<dbReference type="EMBL" id="MVII01000043">
    <property type="protein sequence ID" value="ORB48960.1"/>
    <property type="molecule type" value="Genomic_DNA"/>
</dbReference>
<protein>
    <submittedName>
        <fullName evidence="1">Uncharacterized protein</fullName>
    </submittedName>
</protein>
<evidence type="ECO:0000313" key="1">
    <source>
        <dbReference type="EMBL" id="ORB48960.1"/>
    </source>
</evidence>
<evidence type="ECO:0000313" key="2">
    <source>
        <dbReference type="Proteomes" id="UP000192434"/>
    </source>
</evidence>
<name>A0A1X0ILM2_9MYCO</name>
<comment type="caution">
    <text evidence="1">The sequence shown here is derived from an EMBL/GenBank/DDBJ whole genome shotgun (WGS) entry which is preliminary data.</text>
</comment>
<accession>A0A1X0ILM2</accession>
<dbReference type="AlphaFoldDB" id="A0A1X0ILM2"/>
<dbReference type="OrthoDB" id="4764503at2"/>
<gene>
    <name evidence="1" type="ORF">BST43_24050</name>
</gene>
<dbReference type="Proteomes" id="UP000192434">
    <property type="component" value="Unassembled WGS sequence"/>
</dbReference>